<organism evidence="1 2">
    <name type="scientific">Basidiobolus ranarum</name>
    <dbReference type="NCBI Taxonomy" id="34480"/>
    <lineage>
        <taxon>Eukaryota</taxon>
        <taxon>Fungi</taxon>
        <taxon>Fungi incertae sedis</taxon>
        <taxon>Zoopagomycota</taxon>
        <taxon>Entomophthoromycotina</taxon>
        <taxon>Basidiobolomycetes</taxon>
        <taxon>Basidiobolales</taxon>
        <taxon>Basidiobolaceae</taxon>
        <taxon>Basidiobolus</taxon>
    </lineage>
</organism>
<keyword evidence="2" id="KW-1185">Reference proteome</keyword>
<gene>
    <name evidence="1" type="ORF">K7432_014845</name>
</gene>
<evidence type="ECO:0000313" key="2">
    <source>
        <dbReference type="Proteomes" id="UP001479436"/>
    </source>
</evidence>
<evidence type="ECO:0000313" key="1">
    <source>
        <dbReference type="EMBL" id="KAK9687299.1"/>
    </source>
</evidence>
<sequence>MLSNGDTPAAGIELPACKERTSYSCTLSVYDYSTALDLTAETVQPFDLSSVCCYMHKALESLSSALEISPNLPICQLDILSNVERQLLLTTVCATTWHYCDDSNKSTTTWRYSDDSSKEMIVPIGKPIEMCRCRTTNLYPWTQRYFSICKSNRCYGIRLY</sequence>
<dbReference type="EMBL" id="JASJQH010008683">
    <property type="protein sequence ID" value="KAK9687299.1"/>
    <property type="molecule type" value="Genomic_DNA"/>
</dbReference>
<protein>
    <submittedName>
        <fullName evidence="1">Uncharacterized protein</fullName>
    </submittedName>
</protein>
<name>A0ABR2VNY3_9FUNG</name>
<comment type="caution">
    <text evidence="1">The sequence shown here is derived from an EMBL/GenBank/DDBJ whole genome shotgun (WGS) entry which is preliminary data.</text>
</comment>
<accession>A0ABR2VNY3</accession>
<reference evidence="1 2" key="1">
    <citation type="submission" date="2023-04" db="EMBL/GenBank/DDBJ databases">
        <title>Genome of Basidiobolus ranarum AG-B5.</title>
        <authorList>
            <person name="Stajich J.E."/>
            <person name="Carter-House D."/>
            <person name="Gryganskyi A."/>
        </authorList>
    </citation>
    <scope>NUCLEOTIDE SEQUENCE [LARGE SCALE GENOMIC DNA]</scope>
    <source>
        <strain evidence="1 2">AG-B5</strain>
    </source>
</reference>
<proteinExistence type="predicted"/>
<dbReference type="Proteomes" id="UP001479436">
    <property type="component" value="Unassembled WGS sequence"/>
</dbReference>